<name>A0A1T5DGP0_9SPHI</name>
<dbReference type="Proteomes" id="UP000190150">
    <property type="component" value="Unassembled WGS sequence"/>
</dbReference>
<dbReference type="OrthoDB" id="943693at2"/>
<protein>
    <submittedName>
        <fullName evidence="1">Uncharacterized protein</fullName>
    </submittedName>
</protein>
<organism evidence="1 2">
    <name type="scientific">Sphingobacterium nematocida</name>
    <dbReference type="NCBI Taxonomy" id="1513896"/>
    <lineage>
        <taxon>Bacteria</taxon>
        <taxon>Pseudomonadati</taxon>
        <taxon>Bacteroidota</taxon>
        <taxon>Sphingobacteriia</taxon>
        <taxon>Sphingobacteriales</taxon>
        <taxon>Sphingobacteriaceae</taxon>
        <taxon>Sphingobacterium</taxon>
    </lineage>
</organism>
<dbReference type="AlphaFoldDB" id="A0A1T5DGP0"/>
<reference evidence="2" key="1">
    <citation type="submission" date="2017-02" db="EMBL/GenBank/DDBJ databases">
        <authorList>
            <person name="Varghese N."/>
            <person name="Submissions S."/>
        </authorList>
    </citation>
    <scope>NUCLEOTIDE SEQUENCE [LARGE SCALE GENOMIC DNA]</scope>
    <source>
        <strain evidence="2">DSM 24091</strain>
    </source>
</reference>
<dbReference type="RefSeq" id="WP_079642893.1">
    <property type="nucleotide sequence ID" value="NZ_FUZF01000007.1"/>
</dbReference>
<keyword evidence="2" id="KW-1185">Reference proteome</keyword>
<evidence type="ECO:0000313" key="2">
    <source>
        <dbReference type="Proteomes" id="UP000190150"/>
    </source>
</evidence>
<dbReference type="EMBL" id="FUZF01000007">
    <property type="protein sequence ID" value="SKB70846.1"/>
    <property type="molecule type" value="Genomic_DNA"/>
</dbReference>
<dbReference type="STRING" id="1513896.SAMN05660841_01952"/>
<proteinExistence type="predicted"/>
<gene>
    <name evidence="1" type="ORF">SAMN05660841_01952</name>
</gene>
<evidence type="ECO:0000313" key="1">
    <source>
        <dbReference type="EMBL" id="SKB70846.1"/>
    </source>
</evidence>
<sequence length="259" mass="29947">MNFYFCRKFIPVQDPKKDIVSFVQLLRKQLLIQQEKQHLDFVEVRTERFILFLYYPKTVRAAESQDQTVIHIDYDQLMTVPQKIINRVRGLQGLGERIYARSTVVARIDKGVSMAFQEEHHLQGAIPGKYRYGLFHQGELVSVAVFSGGRIMQTLGPNYRSFELIRFCHKGDVLVVGGLSKLLKSFIKDFAPQDIMTYTDRDWSSDDSSLQTIGFKPVGFMSPLRFAIIGGRRQLHFTDLDQIDYYVENKGSLKLKLIL</sequence>
<accession>A0A1T5DGP0</accession>